<dbReference type="EMBL" id="CM042891">
    <property type="protein sequence ID" value="KAI4302689.1"/>
    <property type="molecule type" value="Genomic_DNA"/>
</dbReference>
<sequence length="91" mass="10296">MLRLLSYVFESEHPGCKFSVNQRLATYFYKGILYGVVGFGCGIIGQGIANLIMTTKRNLRKSEEDRPMPPLLFCTFLYISPFCTSLICTKS</sequence>
<evidence type="ECO:0000313" key="2">
    <source>
        <dbReference type="Proteomes" id="UP001057402"/>
    </source>
</evidence>
<gene>
    <name evidence="1" type="ORF">MLD38_038408</name>
</gene>
<organism evidence="1 2">
    <name type="scientific">Melastoma candidum</name>
    <dbReference type="NCBI Taxonomy" id="119954"/>
    <lineage>
        <taxon>Eukaryota</taxon>
        <taxon>Viridiplantae</taxon>
        <taxon>Streptophyta</taxon>
        <taxon>Embryophyta</taxon>
        <taxon>Tracheophyta</taxon>
        <taxon>Spermatophyta</taxon>
        <taxon>Magnoliopsida</taxon>
        <taxon>eudicotyledons</taxon>
        <taxon>Gunneridae</taxon>
        <taxon>Pentapetalae</taxon>
        <taxon>rosids</taxon>
        <taxon>malvids</taxon>
        <taxon>Myrtales</taxon>
        <taxon>Melastomataceae</taxon>
        <taxon>Melastomatoideae</taxon>
        <taxon>Melastomateae</taxon>
        <taxon>Melastoma</taxon>
    </lineage>
</organism>
<keyword evidence="2" id="KW-1185">Reference proteome</keyword>
<evidence type="ECO:0000313" key="1">
    <source>
        <dbReference type="EMBL" id="KAI4302689.1"/>
    </source>
</evidence>
<reference evidence="2" key="1">
    <citation type="journal article" date="2023" name="Front. Plant Sci.">
        <title>Chromosomal-level genome assembly of Melastoma candidum provides insights into trichome evolution.</title>
        <authorList>
            <person name="Zhong Y."/>
            <person name="Wu W."/>
            <person name="Sun C."/>
            <person name="Zou P."/>
            <person name="Liu Y."/>
            <person name="Dai S."/>
            <person name="Zhou R."/>
        </authorList>
    </citation>
    <scope>NUCLEOTIDE SEQUENCE [LARGE SCALE GENOMIC DNA]</scope>
</reference>
<dbReference type="Proteomes" id="UP001057402">
    <property type="component" value="Chromosome 12"/>
</dbReference>
<proteinExistence type="predicted"/>
<accession>A0ACB9KYT3</accession>
<name>A0ACB9KYT3_9MYRT</name>
<protein>
    <submittedName>
        <fullName evidence="1">Uncharacterized protein</fullName>
    </submittedName>
</protein>
<comment type="caution">
    <text evidence="1">The sequence shown here is derived from an EMBL/GenBank/DDBJ whole genome shotgun (WGS) entry which is preliminary data.</text>
</comment>